<comment type="caution">
    <text evidence="1">The sequence shown here is derived from an EMBL/GenBank/DDBJ whole genome shotgun (WGS) entry which is preliminary data.</text>
</comment>
<gene>
    <name evidence="1" type="ORF">CCMSSC00406_0009693</name>
</gene>
<sequence length="961" mass="107960">MVWECSGSAPLRLSHSVTPPTVAFTRSSIAVFNKASTPHSVLMTELPPEIHIAIIEEFDVDVDDDRKTILALLLVSRYWNSLALPKLYREITMLLLSSRFISHNIQRLRCLLRNIDNNAGLQLTTSFVLKAQTHAFDINPDDNLSDIVERLIPFFFNIRRLGLWMDRPSVNVRSLQSLPSSAPLTHLTLNNCSLSVDDLRQFLSAHPTLQWLALYSSKRSESSQDIQLPASALPHLLYLAMSIYEVVSFDKPLPSLVCLEIRSMTSICMSLDRIDTIRQAAPCFNSIVACSLVNFPFVNISSVLHHFPSLKYLRLQSFIDESFDYNILSATKLTYLLCYARRGEANVVAPKVFESVKTMTVVDVGMPGSTRARMYNGEIQYPIYHRAGNWNAWWEEAERAVEFVNRLSVRSDEDRRKLRLQAEFRSSTAIALEVLTPRSPSHVTDIVLLFAPLSTITMDEKTIEIHEKENHVSSRPSSPPLTPPTLTEAQQKKLWRKIDARLMPILCLMYLFSFLDRGNIGNARLQGLTTQLALVGNQYNIALTMYFIPYCIFECPANLVLKRFKPSRWLPGITVTWGIIMTLMSLVETYPQLVITRVLLGIAEAGLFPGVVYYLTLWYPRHMLQYRIGLFFGAASLAGAFSGLLAFGISFMSGQGGLLGWSWIFILEGIATVLVGVLAFFVLVDFPDTAKFLTQEEREFVVWTKKFDNSSVGEEERFSMDHIWAAFKDWQVWLHILVYFSVVGPLYGITLFLPSIINSFGYSTAISQLLTVPPYVFATMVLFAFAHFSDKLRLRSPFILGGLTMCFIGFVINISPNVPNGVKYFGTFFVVAGSYASFPGVVAWLGNNLSGQYKRGVGMALHIGIGNFSGAIASNIYRSQDSPRYLVGHGVELMFVGIGFIAVPTVVLMYKRINAQRDREAEAYLSDGGDGGGSFKGVGGRYTPEELRKMGDRAPDFRYTL</sequence>
<name>A0ACB7J0A1_PLECO</name>
<reference evidence="1 2" key="1">
    <citation type="journal article" date="2021" name="Appl. Environ. Microbiol.">
        <title>Genetic linkage and physical mapping for an oyster mushroom Pleurotus cornucopiae and QTL analysis for the trait cap color.</title>
        <authorList>
            <person name="Zhang Y."/>
            <person name="Gao W."/>
            <person name="Sonnenberg A."/>
            <person name="Chen Q."/>
            <person name="Zhang J."/>
            <person name="Huang C."/>
        </authorList>
    </citation>
    <scope>NUCLEOTIDE SEQUENCE [LARGE SCALE GENOMIC DNA]</scope>
    <source>
        <strain evidence="1">CCMSSC00406</strain>
    </source>
</reference>
<evidence type="ECO:0000313" key="1">
    <source>
        <dbReference type="EMBL" id="KAG9223571.1"/>
    </source>
</evidence>
<dbReference type="EMBL" id="WQMT02000004">
    <property type="protein sequence ID" value="KAG9223571.1"/>
    <property type="molecule type" value="Genomic_DNA"/>
</dbReference>
<organism evidence="1 2">
    <name type="scientific">Pleurotus cornucopiae</name>
    <name type="common">Cornucopia mushroom</name>
    <dbReference type="NCBI Taxonomy" id="5321"/>
    <lineage>
        <taxon>Eukaryota</taxon>
        <taxon>Fungi</taxon>
        <taxon>Dikarya</taxon>
        <taxon>Basidiomycota</taxon>
        <taxon>Agaricomycotina</taxon>
        <taxon>Agaricomycetes</taxon>
        <taxon>Agaricomycetidae</taxon>
        <taxon>Agaricales</taxon>
        <taxon>Pleurotineae</taxon>
        <taxon>Pleurotaceae</taxon>
        <taxon>Pleurotus</taxon>
    </lineage>
</organism>
<protein>
    <submittedName>
        <fullName evidence="1">Uncharacterized protein</fullName>
    </submittedName>
</protein>
<proteinExistence type="predicted"/>
<dbReference type="Proteomes" id="UP000824881">
    <property type="component" value="Unassembled WGS sequence"/>
</dbReference>
<evidence type="ECO:0000313" key="2">
    <source>
        <dbReference type="Proteomes" id="UP000824881"/>
    </source>
</evidence>
<keyword evidence="2" id="KW-1185">Reference proteome</keyword>
<accession>A0ACB7J0A1</accession>